<comment type="caution">
    <text evidence="1">The sequence shown here is derived from an EMBL/GenBank/DDBJ whole genome shotgun (WGS) entry which is preliminary data.</text>
</comment>
<dbReference type="EMBL" id="CAJVPU010006926">
    <property type="protein sequence ID" value="CAG8566364.1"/>
    <property type="molecule type" value="Genomic_DNA"/>
</dbReference>
<evidence type="ECO:0000313" key="1">
    <source>
        <dbReference type="EMBL" id="CAG8566364.1"/>
    </source>
</evidence>
<proteinExistence type="predicted"/>
<sequence>MASGQQLKHEHMMTEYRKVLDREVYDKYNNLYMSKYCEYSKLFTVSDNKLVLMQIFEKDAKPNEDDKKPIKIAFMKNGDIVMINLGASSAYVLTPKKTKETTELICKSTMSFKRSPSTRVFVTPSEKLFIFEGSRFGSGYITKWDIKSSLFEAQYFLSNVHEIHDIKLNYNESLLLVYTTKYMEKKEPSLSLTIYLANNGMKLVTYMYPETKIIDVFDIIASENGERLLVVSHDKSGRINYELRDPYSYAKSIAADKLFEFVKWTLKCDSEKAILKAKTLDSPDERDIILDRWKNKQFVMQYSCLYNDDLVLLTDKGVFIWTFNTRIKKIKLIYYYSNKGKNMQEIFKEVTFSDSFLPSPHFVTSRSDQEASYLFEELLETYAKDEFYLIIYGSNLMTKLVQINETKLMENLYRRFFEINININDPNIQLFSIISQSITKLSRENSIFVTDFMTEISFFITSDKYFLTKILEKGTSTNHLSHIGLYNQLYTSFLDTLIYKIFAQFDLFMQKLSKVYFIRATRYFYEEHFVDFKHFVVLTFPLTRFVNYPSKYSFWKELILPEPSSFAKSIDSEFYKTWNGEALLNFKWNTFGR</sequence>
<accession>A0ACA9M444</accession>
<evidence type="ECO:0000313" key="2">
    <source>
        <dbReference type="Proteomes" id="UP000789702"/>
    </source>
</evidence>
<keyword evidence="2" id="KW-1185">Reference proteome</keyword>
<gene>
    <name evidence="1" type="ORF">DHETER_LOCUS5867</name>
</gene>
<organism evidence="1 2">
    <name type="scientific">Dentiscutata heterogama</name>
    <dbReference type="NCBI Taxonomy" id="1316150"/>
    <lineage>
        <taxon>Eukaryota</taxon>
        <taxon>Fungi</taxon>
        <taxon>Fungi incertae sedis</taxon>
        <taxon>Mucoromycota</taxon>
        <taxon>Glomeromycotina</taxon>
        <taxon>Glomeromycetes</taxon>
        <taxon>Diversisporales</taxon>
        <taxon>Gigasporaceae</taxon>
        <taxon>Dentiscutata</taxon>
    </lineage>
</organism>
<dbReference type="Proteomes" id="UP000789702">
    <property type="component" value="Unassembled WGS sequence"/>
</dbReference>
<reference evidence="1" key="1">
    <citation type="submission" date="2021-06" db="EMBL/GenBank/DDBJ databases">
        <authorList>
            <person name="Kallberg Y."/>
            <person name="Tangrot J."/>
            <person name="Rosling A."/>
        </authorList>
    </citation>
    <scope>NUCLEOTIDE SEQUENCE</scope>
    <source>
        <strain evidence="1">IL203A</strain>
    </source>
</reference>
<protein>
    <submittedName>
        <fullName evidence="1">2143_t:CDS:1</fullName>
    </submittedName>
</protein>
<name>A0ACA9M444_9GLOM</name>
<feature type="non-terminal residue" evidence="1">
    <location>
        <position position="593"/>
    </location>
</feature>